<dbReference type="AlphaFoldDB" id="A0A0J1FLF1"/>
<gene>
    <name evidence="2" type="primary">lytC_25</name>
    <name evidence="2" type="ORF">DEAC_c37830</name>
</gene>
<reference evidence="2 3" key="1">
    <citation type="submission" date="2015-06" db="EMBL/GenBank/DDBJ databases">
        <title>Draft genome of the moderately acidophilic sulfate reducer Candidatus Desulfosporosinus acididurans strain M1.</title>
        <authorList>
            <person name="Poehlein A."/>
            <person name="Petzsch P."/>
            <person name="Johnson B.D."/>
            <person name="Schloemann M."/>
            <person name="Daniel R."/>
            <person name="Muehling M."/>
        </authorList>
    </citation>
    <scope>NUCLEOTIDE SEQUENCE [LARGE SCALE GENOMIC DNA]</scope>
    <source>
        <strain evidence="2 3">M1</strain>
    </source>
</reference>
<dbReference type="RefSeq" id="WP_047811560.1">
    <property type="nucleotide sequence ID" value="NZ_LDZY01000015.1"/>
</dbReference>
<accession>A0A0J1FLF1</accession>
<dbReference type="EMBL" id="LDZY01000015">
    <property type="protein sequence ID" value="KLU64349.1"/>
    <property type="molecule type" value="Genomic_DNA"/>
</dbReference>
<dbReference type="Gene3D" id="3.40.50.12090">
    <property type="match status" value="1"/>
</dbReference>
<dbReference type="Pfam" id="PF04122">
    <property type="entry name" value="CW_binding_2"/>
    <property type="match status" value="3"/>
</dbReference>
<dbReference type="PANTHER" id="PTHR30032:SF8">
    <property type="entry name" value="GERMINATION-SPECIFIC N-ACETYLMURAMOYL-L-ALANINE AMIDASE"/>
    <property type="match status" value="1"/>
</dbReference>
<evidence type="ECO:0000256" key="1">
    <source>
        <dbReference type="SAM" id="SignalP"/>
    </source>
</evidence>
<feature type="chain" id="PRO_5005250907" evidence="1">
    <location>
        <begin position="28"/>
        <end position="1204"/>
    </location>
</feature>
<evidence type="ECO:0000313" key="2">
    <source>
        <dbReference type="EMBL" id="KLU64349.1"/>
    </source>
</evidence>
<dbReference type="GO" id="GO:0008745">
    <property type="term" value="F:N-acetylmuramoyl-L-alanine amidase activity"/>
    <property type="evidence" value="ECO:0007669"/>
    <property type="project" value="UniProtKB-EC"/>
</dbReference>
<comment type="caution">
    <text evidence="2">The sequence shown here is derived from an EMBL/GenBank/DDBJ whole genome shotgun (WGS) entry which is preliminary data.</text>
</comment>
<name>A0A0J1FLF1_9FIRM</name>
<dbReference type="PANTHER" id="PTHR30032">
    <property type="entry name" value="N-ACETYLMURAMOYL-L-ALANINE AMIDASE-RELATED"/>
    <property type="match status" value="1"/>
</dbReference>
<feature type="signal peptide" evidence="1">
    <location>
        <begin position="1"/>
        <end position="27"/>
    </location>
</feature>
<dbReference type="STRING" id="476652.DEAC_c37830"/>
<keyword evidence="2" id="KW-0378">Hydrolase</keyword>
<dbReference type="InterPro" id="IPR051922">
    <property type="entry name" value="Bact_Sporulation_Assoc"/>
</dbReference>
<dbReference type="Proteomes" id="UP000036356">
    <property type="component" value="Unassembled WGS sequence"/>
</dbReference>
<dbReference type="PATRIC" id="fig|476652.3.peg.4001"/>
<keyword evidence="1" id="KW-0732">Signal</keyword>
<keyword evidence="3" id="KW-1185">Reference proteome</keyword>
<dbReference type="EC" id="3.5.1.28" evidence="2"/>
<organism evidence="2 3">
    <name type="scientific">Desulfosporosinus acididurans</name>
    <dbReference type="NCBI Taxonomy" id="476652"/>
    <lineage>
        <taxon>Bacteria</taxon>
        <taxon>Bacillati</taxon>
        <taxon>Bacillota</taxon>
        <taxon>Clostridia</taxon>
        <taxon>Eubacteriales</taxon>
        <taxon>Desulfitobacteriaceae</taxon>
        <taxon>Desulfosporosinus</taxon>
    </lineage>
</organism>
<protein>
    <submittedName>
        <fullName evidence="2">N-acetylmuramoyl-L-alanine amidase LytC</fullName>
        <ecNumber evidence="2">3.5.1.28</ecNumber>
    </submittedName>
</protein>
<dbReference type="InterPro" id="IPR007253">
    <property type="entry name" value="Cell_wall-bd_2"/>
</dbReference>
<sequence length="1204" mass="123552">MKKTKKALASLAIAGMALSAVPYNAFASTTVPTRLAGTTAEQTAVAIADQTGWTGAAVLASSTSYGMVDALTAGPLATFLKAPILLQGAGNTLNADTKAELQKLNVKTVYVTSGTAVISQSVLDQLSGMGITVVSLGGNDRFETSANIAKEMVKLGASVSKVAVAYGWSNQDALSIASIASAATEPILLTEKDSVPPSVQSFLASNSNITSSDVIGGTGVISDAVKADFPNAARHFGTTAYDTNNQVIQDFSSSLKFDNVYVANGKTGIDALAGAPLAAQTNSAIVLTDGTVPAAATFVHSKLASDGVVTALGGTAVVSDNVRIGIENGTTTPAQGDLAVTSVSAISATSFQVKFSAAPADTSKVSFNVTNTGSPVTLSTTWDSTNTVATLTDSANLPEGSYSIDVKNDTTDLGTSTVAITAQKIAKITINSSKLAVTTATATNAQAGYATFTVQDQYGNDITDSYLANNITWTTGVGSITVPTHGVLKVDPGTTNLLTFSTVVITGYDSTSGVSTSATLNTSTAAGTLSGITLNKLTSANNAVLQAGDTSDIWYIDYTATDLSGNVTNDYNLVKNGLITTGNDYELTSSNPYVHAKVVQDPNDSNKAAIQVTVDSTAIQMDMPVTITAMTYGGSPSSLNLTLKKQADVNTFTIMAPTASIASGEYKQIPFVAYDQDGNQLTKYSDLSGVVFSPAYTNSSTAGAKLVENPDGTASLWYQAAANNTNQSQPGVITASVPETGKVSTITVNVQTAVKANTLSLDSSVLTSTMQAGGAEQRVDFGHKYGGLSVLDQYGRSMDFTALNKYGDGGAAYNATTNPNDRFQVVASAGAGSALELYQTYGDGSVASSASSSVVINGVGTNGKGGEGVEIKSLVPGQQNVTFNLYDVQQKDSQGNLLTNPSSPDYSKLTPIDSKSVTFSVLQNTDIKGYTIDKVANPIYTEVGGNITARDTDFEANPHVWGTTAGGGKVVLADGSIKGAYVDSSDFTVDTTNTGGITQGSLSAGNYDSVFVAAKQLDPSKTGSSANLTVTIQGADGLIHTVTTPITSTTTDPVAKSVGVSVDTTVPGVTLSADKTTATINASDLTVGEYLTRYINAAEPDIQAGANHLSTDVANGKNRAPIYFYATDSYGTKGMDLASVSLVGNSNGLDATGNTIAHTTTTNGSIAIDQYGRITSNTLQSGDYFTVTAVTTSGLVQTIKIVVQ</sequence>
<proteinExistence type="predicted"/>
<evidence type="ECO:0000313" key="3">
    <source>
        <dbReference type="Proteomes" id="UP000036356"/>
    </source>
</evidence>